<evidence type="ECO:0000256" key="1">
    <source>
        <dbReference type="ARBA" id="ARBA00004123"/>
    </source>
</evidence>
<dbReference type="Proteomes" id="UP001141552">
    <property type="component" value="Unassembled WGS sequence"/>
</dbReference>
<gene>
    <name evidence="8" type="ORF">Tsubulata_015683</name>
</gene>
<protein>
    <recommendedName>
        <fullName evidence="3">tRNA (adenine(58)-N(1))-methyltransferase non-catalytic subunit TRM6</fullName>
    </recommendedName>
    <alternativeName>
        <fullName evidence="6">tRNA(m1A58)-methyltransferase subunit TRM6</fullName>
    </alternativeName>
</protein>
<dbReference type="Pfam" id="PF04189">
    <property type="entry name" value="Gcd10p"/>
    <property type="match status" value="1"/>
</dbReference>
<comment type="subcellular location">
    <subcellularLocation>
        <location evidence="1">Nucleus</location>
    </subcellularLocation>
</comment>
<dbReference type="InterPro" id="IPR017423">
    <property type="entry name" value="TRM6"/>
</dbReference>
<comment type="similarity">
    <text evidence="2">Belongs to the TRM6/GCD10 family.</text>
</comment>
<feature type="region of interest" description="Disordered" evidence="7">
    <location>
        <begin position="230"/>
        <end position="254"/>
    </location>
</feature>
<keyword evidence="5" id="KW-0539">Nucleus</keyword>
<dbReference type="GO" id="GO:0030488">
    <property type="term" value="P:tRNA methylation"/>
    <property type="evidence" value="ECO:0007669"/>
    <property type="project" value="InterPro"/>
</dbReference>
<evidence type="ECO:0000256" key="4">
    <source>
        <dbReference type="ARBA" id="ARBA00022694"/>
    </source>
</evidence>
<dbReference type="PANTHER" id="PTHR12945">
    <property type="entry name" value="TRANSLATION INITIATION FACTOR EIF3-RELATED"/>
    <property type="match status" value="1"/>
</dbReference>
<evidence type="ECO:0000256" key="5">
    <source>
        <dbReference type="ARBA" id="ARBA00023242"/>
    </source>
</evidence>
<keyword evidence="4" id="KW-0819">tRNA processing</keyword>
<evidence type="ECO:0000256" key="3">
    <source>
        <dbReference type="ARBA" id="ARBA00021704"/>
    </source>
</evidence>
<dbReference type="AlphaFoldDB" id="A0A9Q0G327"/>
<evidence type="ECO:0000256" key="7">
    <source>
        <dbReference type="SAM" id="MobiDB-lite"/>
    </source>
</evidence>
<name>A0A9Q0G327_9ROSI</name>
<sequence>MPNQYMSHKIIQSNPTRNRRVTWEGCSVLLDVNDGDRLVFARLTAGSTYENWQEELLVTAIDWMSFWFFVSNRKRKLKGNCVCLDLFPPQMNYLAGNDVQGEGDSKILDESRDNRALVDNNKAQSLTCDDIEEMRRQGAKGNEVTEALIANSAIFEKKTQFSQEKYKLKKQKKCLTGTGYVCNTYLGSAPFSIEIMRIFNFSNEILQEVIVRASLNDLCLAQPGTCEQIGEHEDTSDLQSNDQTSSVNMEERPLLSEPDTADLVVETTVHPVSNASKAPKAGERASGEALKLWKENGFSSLIIAAPDMDVWGLVKDLLPLLSNSAQFAIYHLDLQQLATCMHNLQLAKMAIR</sequence>
<evidence type="ECO:0000313" key="8">
    <source>
        <dbReference type="EMBL" id="KAJ4841464.1"/>
    </source>
</evidence>
<reference evidence="8" key="1">
    <citation type="submission" date="2022-02" db="EMBL/GenBank/DDBJ databases">
        <authorList>
            <person name="Henning P.M."/>
            <person name="McCubbin A.G."/>
            <person name="Shore J.S."/>
        </authorList>
    </citation>
    <scope>NUCLEOTIDE SEQUENCE</scope>
    <source>
        <strain evidence="8">F60SS</strain>
        <tissue evidence="8">Leaves</tissue>
    </source>
</reference>
<reference evidence="8" key="2">
    <citation type="journal article" date="2023" name="Plants (Basel)">
        <title>Annotation of the Turnera subulata (Passifloraceae) Draft Genome Reveals the S-Locus Evolved after the Divergence of Turneroideae from Passifloroideae in a Stepwise Manner.</title>
        <authorList>
            <person name="Henning P.M."/>
            <person name="Roalson E.H."/>
            <person name="Mir W."/>
            <person name="McCubbin A.G."/>
            <person name="Shore J.S."/>
        </authorList>
    </citation>
    <scope>NUCLEOTIDE SEQUENCE</scope>
    <source>
        <strain evidence="8">F60SS</strain>
    </source>
</reference>
<dbReference type="PANTHER" id="PTHR12945:SF0">
    <property type="entry name" value="TRNA (ADENINE(58)-N(1))-METHYLTRANSFERASE NON-CATALYTIC SUBUNIT TRM6"/>
    <property type="match status" value="1"/>
</dbReference>
<dbReference type="EMBL" id="JAKUCV010002770">
    <property type="protein sequence ID" value="KAJ4841464.1"/>
    <property type="molecule type" value="Genomic_DNA"/>
</dbReference>
<accession>A0A9Q0G327</accession>
<dbReference type="GO" id="GO:0031515">
    <property type="term" value="C:tRNA (m1A) methyltransferase complex"/>
    <property type="evidence" value="ECO:0007669"/>
    <property type="project" value="InterPro"/>
</dbReference>
<feature type="compositionally biased region" description="Polar residues" evidence="7">
    <location>
        <begin position="237"/>
        <end position="248"/>
    </location>
</feature>
<keyword evidence="9" id="KW-1185">Reference proteome</keyword>
<dbReference type="GO" id="GO:0005634">
    <property type="term" value="C:nucleus"/>
    <property type="evidence" value="ECO:0007669"/>
    <property type="project" value="UniProtKB-SubCell"/>
</dbReference>
<evidence type="ECO:0000256" key="2">
    <source>
        <dbReference type="ARBA" id="ARBA00008320"/>
    </source>
</evidence>
<evidence type="ECO:0000313" key="9">
    <source>
        <dbReference type="Proteomes" id="UP001141552"/>
    </source>
</evidence>
<comment type="caution">
    <text evidence="8">The sequence shown here is derived from an EMBL/GenBank/DDBJ whole genome shotgun (WGS) entry which is preliminary data.</text>
</comment>
<proteinExistence type="inferred from homology"/>
<dbReference type="OrthoDB" id="10254665at2759"/>
<evidence type="ECO:0000256" key="6">
    <source>
        <dbReference type="ARBA" id="ARBA00032319"/>
    </source>
</evidence>
<organism evidence="8 9">
    <name type="scientific">Turnera subulata</name>
    <dbReference type="NCBI Taxonomy" id="218843"/>
    <lineage>
        <taxon>Eukaryota</taxon>
        <taxon>Viridiplantae</taxon>
        <taxon>Streptophyta</taxon>
        <taxon>Embryophyta</taxon>
        <taxon>Tracheophyta</taxon>
        <taxon>Spermatophyta</taxon>
        <taxon>Magnoliopsida</taxon>
        <taxon>eudicotyledons</taxon>
        <taxon>Gunneridae</taxon>
        <taxon>Pentapetalae</taxon>
        <taxon>rosids</taxon>
        <taxon>fabids</taxon>
        <taxon>Malpighiales</taxon>
        <taxon>Passifloraceae</taxon>
        <taxon>Turnera</taxon>
    </lineage>
</organism>